<protein>
    <submittedName>
        <fullName evidence="1">PAAR motif-containing protein</fullName>
    </submittedName>
</protein>
<name>A0ABX5MVB3_9BURK</name>
<dbReference type="InterPro" id="IPR008727">
    <property type="entry name" value="PAAR_motif"/>
</dbReference>
<keyword evidence="2" id="KW-1185">Reference proteome</keyword>
<organism evidence="1 2">
    <name type="scientific">Paraburkholderia tropica</name>
    <dbReference type="NCBI Taxonomy" id="92647"/>
    <lineage>
        <taxon>Bacteria</taxon>
        <taxon>Pseudomonadati</taxon>
        <taxon>Pseudomonadota</taxon>
        <taxon>Betaproteobacteria</taxon>
        <taxon>Burkholderiales</taxon>
        <taxon>Burkholderiaceae</taxon>
        <taxon>Paraburkholderia</taxon>
    </lineage>
</organism>
<accession>A0ABX5MVB3</accession>
<evidence type="ECO:0000313" key="1">
    <source>
        <dbReference type="EMBL" id="PXX19717.1"/>
    </source>
</evidence>
<dbReference type="EMBL" id="QJJV01000002">
    <property type="protein sequence ID" value="PXX19717.1"/>
    <property type="molecule type" value="Genomic_DNA"/>
</dbReference>
<dbReference type="Pfam" id="PF05488">
    <property type="entry name" value="PAAR_motif"/>
    <property type="match status" value="1"/>
</dbReference>
<comment type="caution">
    <text evidence="1">The sequence shown here is derived from an EMBL/GenBank/DDBJ whole genome shotgun (WGS) entry which is preliminary data.</text>
</comment>
<dbReference type="Proteomes" id="UP000247515">
    <property type="component" value="Unassembled WGS sequence"/>
</dbReference>
<sequence>MLFYGKRPIRAGDSTTHGGMVLPTTHTLKIGERQAAGLGDEVMCPLRTDDDYRM</sequence>
<evidence type="ECO:0000313" key="2">
    <source>
        <dbReference type="Proteomes" id="UP000247515"/>
    </source>
</evidence>
<gene>
    <name evidence="1" type="ORF">C7400_102142</name>
</gene>
<reference evidence="1 2" key="1">
    <citation type="submission" date="2018-05" db="EMBL/GenBank/DDBJ databases">
        <title>Genomic Encyclopedia of Type Strains, Phase IV (KMG-V): Genome sequencing to study the core and pangenomes of soil and plant-associated prokaryotes.</title>
        <authorList>
            <person name="Whitman W."/>
        </authorList>
    </citation>
    <scope>NUCLEOTIDE SEQUENCE [LARGE SCALE GENOMIC DNA]</scope>
    <source>
        <strain evidence="1 2">SIr-6563</strain>
    </source>
</reference>
<proteinExistence type="predicted"/>